<evidence type="ECO:0000313" key="3">
    <source>
        <dbReference type="EMBL" id="ALB24624.1"/>
    </source>
</evidence>
<comment type="similarity">
    <text evidence="1">Belongs to the transposase 8 family.</text>
</comment>
<dbReference type="RefSeq" id="WP_036771293.1">
    <property type="nucleotide sequence ID" value="NZ_CP012511.1"/>
</dbReference>
<evidence type="ECO:0000313" key="4">
    <source>
        <dbReference type="Proteomes" id="UP000029558"/>
    </source>
</evidence>
<keyword evidence="3" id="KW-0614">Plasmid</keyword>
<dbReference type="Proteomes" id="UP000029558">
    <property type="component" value="Plasmid pPSB1-3"/>
</dbReference>
<dbReference type="InterPro" id="IPR052546">
    <property type="entry name" value="Transposase_8_domain"/>
</dbReference>
<dbReference type="InterPro" id="IPR002514">
    <property type="entry name" value="Transposase_8"/>
</dbReference>
<geneLocation type="plasmid" evidence="3 4">
    <name>pPSB1-3</name>
</geneLocation>
<evidence type="ECO:0000256" key="1">
    <source>
        <dbReference type="ARBA" id="ARBA00009964"/>
    </source>
</evidence>
<dbReference type="SUPFAM" id="SSF46689">
    <property type="entry name" value="Homeodomain-like"/>
    <property type="match status" value="1"/>
</dbReference>
<gene>
    <name evidence="3" type="ORF">KU39_3p162</name>
    <name evidence="2" type="ORF">KU39_3p71</name>
</gene>
<dbReference type="AlphaFoldDB" id="A0A0B8UL84"/>
<dbReference type="GO" id="GO:0006313">
    <property type="term" value="P:DNA transposition"/>
    <property type="evidence" value="ECO:0007669"/>
    <property type="project" value="InterPro"/>
</dbReference>
<organism evidence="3 4">
    <name type="scientific">Piscirickettsia salmonis</name>
    <dbReference type="NCBI Taxonomy" id="1238"/>
    <lineage>
        <taxon>Bacteria</taxon>
        <taxon>Pseudomonadati</taxon>
        <taxon>Pseudomonadota</taxon>
        <taxon>Gammaproteobacteria</taxon>
        <taxon>Thiotrichales</taxon>
        <taxon>Piscirickettsiaceae</taxon>
        <taxon>Piscirickettsia</taxon>
    </lineage>
</organism>
<dbReference type="GO" id="GO:0003677">
    <property type="term" value="F:DNA binding"/>
    <property type="evidence" value="ECO:0007669"/>
    <property type="project" value="InterPro"/>
</dbReference>
<dbReference type="InterPro" id="IPR009057">
    <property type="entry name" value="Homeodomain-like_sf"/>
</dbReference>
<name>A0A0B8UL84_PISSA</name>
<dbReference type="OrthoDB" id="9774685at2"/>
<protein>
    <submittedName>
        <fullName evidence="3">Transposase</fullName>
    </submittedName>
</protein>
<evidence type="ECO:0000313" key="2">
    <source>
        <dbReference type="EMBL" id="ALB24533.1"/>
    </source>
</evidence>
<dbReference type="EMBL" id="CP012511">
    <property type="protein sequence ID" value="ALB24624.1"/>
    <property type="molecule type" value="Genomic_DNA"/>
</dbReference>
<accession>A0A0B8UL84</accession>
<dbReference type="PANTHER" id="PTHR33609">
    <property type="entry name" value="LOW CALCIUM RESPONSE LOCUS PROTEIN S"/>
    <property type="match status" value="1"/>
</dbReference>
<dbReference type="Pfam" id="PF01527">
    <property type="entry name" value="HTH_Tnp_1"/>
    <property type="match status" value="1"/>
</dbReference>
<reference evidence="3" key="2">
    <citation type="submission" date="2015-08" db="EMBL/GenBank/DDBJ databases">
        <title>Complete genome sequence of Piscirickettsia salmonis strain PM32597B1.</title>
        <authorList>
            <person name="Bohle H."/>
            <person name="Henriquez P."/>
            <person name="Navas E."/>
            <person name="Grothusen H."/>
            <person name="Bustamante F."/>
            <person name="Bustos P."/>
            <person name="Bustos P."/>
            <person name="Mancilla M."/>
        </authorList>
    </citation>
    <scope>NUCLEOTIDE SEQUENCE</scope>
    <source>
        <strain evidence="3">PM32597B1</strain>
        <plasmid evidence="3">pPSB1-3</plasmid>
    </source>
</reference>
<dbReference type="GO" id="GO:0004803">
    <property type="term" value="F:transposase activity"/>
    <property type="evidence" value="ECO:0007669"/>
    <property type="project" value="InterPro"/>
</dbReference>
<dbReference type="EMBL" id="CP012511">
    <property type="protein sequence ID" value="ALB24533.1"/>
    <property type="molecule type" value="Genomic_DNA"/>
</dbReference>
<dbReference type="PANTHER" id="PTHR33609:SF5">
    <property type="entry name" value="LOW CALCIUM RESPONSE LOCUS PROTEIN S"/>
    <property type="match status" value="1"/>
</dbReference>
<proteinExistence type="inferred from homology"/>
<sequence>MKRSKLTESQIVAMLNEGQAGVKVEDICRQYGIAKSSYYKLRSKYQGMGVSDLQRLKEFEDENRRLKQMYADISLEHKVLKDIVEKKL</sequence>
<reference evidence="3 4" key="1">
    <citation type="journal article" date="2014" name="Genome Announc.">
        <title>Comparative Genome Analysis of Two Isolates of the Fish Pathogen Piscirickettsia salmonis from Different Hosts Reveals Major Differences in Virulence-Associated Secretion Systems.</title>
        <authorList>
            <person name="Bohle H."/>
            <person name="Henriquez P."/>
            <person name="Grothusen H."/>
            <person name="Navas E."/>
            <person name="Sandoval A."/>
            <person name="Bustamante F."/>
            <person name="Bustos P."/>
            <person name="Mancilla M."/>
        </authorList>
    </citation>
    <scope>NUCLEOTIDE SEQUENCE [LARGE SCALE GENOMIC DNA]</scope>
    <source>
        <strain evidence="4">B1-32597</strain>
        <strain evidence="3">PM32597B1</strain>
    </source>
</reference>